<protein>
    <submittedName>
        <fullName evidence="16">Methylmalonic aciduria type A protein</fullName>
    </submittedName>
</protein>
<dbReference type="FunFam" id="1.20.5.170:FF:000025">
    <property type="entry name" value="nuclear factor interleukin-3-regulated protein-like"/>
    <property type="match status" value="1"/>
</dbReference>
<keyword evidence="9" id="KW-0539">Nucleus</keyword>
<keyword evidence="13" id="KW-0175">Coiled coil</keyword>
<dbReference type="PROSITE" id="PS50217">
    <property type="entry name" value="BZIP"/>
    <property type="match status" value="1"/>
</dbReference>
<dbReference type="CDD" id="cd03114">
    <property type="entry name" value="MMAA-like"/>
    <property type="match status" value="1"/>
</dbReference>
<dbReference type="Pfam" id="PF03308">
    <property type="entry name" value="MeaB"/>
    <property type="match status" value="1"/>
</dbReference>
<reference evidence="16" key="1">
    <citation type="journal article" date="2023" name="G3 (Bethesda)">
        <title>Whole genome assembly and annotation of the endangered Caribbean coral Acropora cervicornis.</title>
        <authorList>
            <person name="Selwyn J.D."/>
            <person name="Vollmer S.V."/>
        </authorList>
    </citation>
    <scope>NUCLEOTIDE SEQUENCE</scope>
    <source>
        <strain evidence="16">K2</strain>
    </source>
</reference>
<dbReference type="GO" id="GO:0003700">
    <property type="term" value="F:DNA-binding transcription factor activity"/>
    <property type="evidence" value="ECO:0007669"/>
    <property type="project" value="InterPro"/>
</dbReference>
<dbReference type="NCBIfam" id="TIGR00750">
    <property type="entry name" value="lao"/>
    <property type="match status" value="1"/>
</dbReference>
<dbReference type="NCBIfam" id="NF006958">
    <property type="entry name" value="PRK09435.1"/>
    <property type="match status" value="1"/>
</dbReference>
<evidence type="ECO:0000256" key="12">
    <source>
        <dbReference type="ARBA" id="ARBA00062796"/>
    </source>
</evidence>
<dbReference type="InterPro" id="IPR004827">
    <property type="entry name" value="bZIP"/>
</dbReference>
<keyword evidence="4" id="KW-0378">Hydrolase</keyword>
<dbReference type="InterPro" id="IPR005129">
    <property type="entry name" value="GTPase_ArgK"/>
</dbReference>
<dbReference type="GO" id="GO:0005525">
    <property type="term" value="F:GTP binding"/>
    <property type="evidence" value="ECO:0007669"/>
    <property type="project" value="UniProtKB-KW"/>
</dbReference>
<evidence type="ECO:0000256" key="8">
    <source>
        <dbReference type="ARBA" id="ARBA00023163"/>
    </source>
</evidence>
<comment type="function">
    <text evidence="11">GTPase, binds and hydrolyzes GTP. Involved in intracellular vitamin B12 metabolism, mediates the transport of cobalamin (Cbl) into mitochondria for the final steps of adenosylcobalamin (AdoCbl) synthesis. Functions as a G-protein chaperone that assists AdoCbl cofactor delivery from MMAB to the methylmalonyl-CoA mutase (MMUT). Plays a dual role as both a protectase and a reactivase for MMUT. Protects MMUT from progressive inactivation by oxidation by decreasing the rate of the formation of the oxidized inactive cofactor hydroxocobalamin (OH2Cbl). Additionally acts a reactivase by promoting the replacement of OH2Cbl by the active cofactor AdoCbl, restoring the activity of MMUT in the presence and hydrolysis of GTP.</text>
</comment>
<dbReference type="PANTHER" id="PTHR23408">
    <property type="entry name" value="METHYLMALONYL-COA MUTASE"/>
    <property type="match status" value="1"/>
</dbReference>
<dbReference type="Gene3D" id="1.10.287.130">
    <property type="match status" value="1"/>
</dbReference>
<evidence type="ECO:0000313" key="16">
    <source>
        <dbReference type="EMBL" id="KAK2550883.1"/>
    </source>
</evidence>
<organism evidence="16 17">
    <name type="scientific">Acropora cervicornis</name>
    <name type="common">Staghorn coral</name>
    <dbReference type="NCBI Taxonomy" id="6130"/>
    <lineage>
        <taxon>Eukaryota</taxon>
        <taxon>Metazoa</taxon>
        <taxon>Cnidaria</taxon>
        <taxon>Anthozoa</taxon>
        <taxon>Hexacorallia</taxon>
        <taxon>Scleractinia</taxon>
        <taxon>Astrocoeniina</taxon>
        <taxon>Acroporidae</taxon>
        <taxon>Acropora</taxon>
    </lineage>
</organism>
<dbReference type="InterPro" id="IPR027417">
    <property type="entry name" value="P-loop_NTPase"/>
</dbReference>
<evidence type="ECO:0000256" key="4">
    <source>
        <dbReference type="ARBA" id="ARBA00022801"/>
    </source>
</evidence>
<comment type="caution">
    <text evidence="16">The sequence shown here is derived from an EMBL/GenBank/DDBJ whole genome shotgun (WGS) entry which is preliminary data.</text>
</comment>
<evidence type="ECO:0000256" key="5">
    <source>
        <dbReference type="ARBA" id="ARBA00023015"/>
    </source>
</evidence>
<feature type="compositionally biased region" description="Polar residues" evidence="14">
    <location>
        <begin position="75"/>
        <end position="88"/>
    </location>
</feature>
<dbReference type="Pfam" id="PF07716">
    <property type="entry name" value="bZIP_2"/>
    <property type="match status" value="1"/>
</dbReference>
<comment type="similarity">
    <text evidence="2">Belongs to the SIMIBI class G3E GTPase family. ArgK/MeaB subfamily.</text>
</comment>
<evidence type="ECO:0000256" key="2">
    <source>
        <dbReference type="ARBA" id="ARBA00009625"/>
    </source>
</evidence>
<gene>
    <name evidence="16" type="ORF">P5673_028404</name>
</gene>
<evidence type="ECO:0000256" key="13">
    <source>
        <dbReference type="SAM" id="Coils"/>
    </source>
</evidence>
<feature type="compositionally biased region" description="Basic and acidic residues" evidence="14">
    <location>
        <begin position="159"/>
        <end position="171"/>
    </location>
</feature>
<keyword evidence="6" id="KW-0238">DNA-binding</keyword>
<dbReference type="Gene3D" id="3.40.50.300">
    <property type="entry name" value="P-loop containing nucleotide triphosphate hydrolases"/>
    <property type="match status" value="1"/>
</dbReference>
<dbReference type="SMART" id="SM00338">
    <property type="entry name" value="BRLZ"/>
    <property type="match status" value="1"/>
</dbReference>
<comment type="catalytic activity">
    <reaction evidence="10">
        <text>GTP + H2O = GDP + phosphate + H(+)</text>
        <dbReference type="Rhea" id="RHEA:19669"/>
        <dbReference type="ChEBI" id="CHEBI:15377"/>
        <dbReference type="ChEBI" id="CHEBI:15378"/>
        <dbReference type="ChEBI" id="CHEBI:37565"/>
        <dbReference type="ChEBI" id="CHEBI:43474"/>
        <dbReference type="ChEBI" id="CHEBI:58189"/>
    </reaction>
</comment>
<comment type="subunit">
    <text evidence="12">Homodimer. Interacts with MMUT (the apoenzyme form); the interaction is GTP dependent.</text>
</comment>
<evidence type="ECO:0000256" key="14">
    <source>
        <dbReference type="SAM" id="MobiDB-lite"/>
    </source>
</evidence>
<evidence type="ECO:0000256" key="11">
    <source>
        <dbReference type="ARBA" id="ARBA00056794"/>
    </source>
</evidence>
<dbReference type="GO" id="GO:0003677">
    <property type="term" value="F:DNA binding"/>
    <property type="evidence" value="ECO:0007669"/>
    <property type="project" value="UniProtKB-KW"/>
</dbReference>
<evidence type="ECO:0000256" key="3">
    <source>
        <dbReference type="ARBA" id="ARBA00022741"/>
    </source>
</evidence>
<dbReference type="FunFam" id="3.40.50.300:FF:000647">
    <property type="entry name" value="Methylmalonic aciduria type A homolog, mitochondrial"/>
    <property type="match status" value="1"/>
</dbReference>
<name>A0AAD9PXH6_ACRCE</name>
<evidence type="ECO:0000256" key="7">
    <source>
        <dbReference type="ARBA" id="ARBA00023134"/>
    </source>
</evidence>
<dbReference type="InterPro" id="IPR046347">
    <property type="entry name" value="bZIP_sf"/>
</dbReference>
<evidence type="ECO:0000256" key="9">
    <source>
        <dbReference type="ARBA" id="ARBA00023242"/>
    </source>
</evidence>
<evidence type="ECO:0000259" key="15">
    <source>
        <dbReference type="PROSITE" id="PS50217"/>
    </source>
</evidence>
<keyword evidence="5" id="KW-0805">Transcription regulation</keyword>
<dbReference type="PANTHER" id="PTHR23408:SF3">
    <property type="entry name" value="METHYLMALONIC ACIDURIA TYPE A PROTEIN, MITOCHONDRIAL"/>
    <property type="match status" value="1"/>
</dbReference>
<dbReference type="SUPFAM" id="SSF57959">
    <property type="entry name" value="Leucine zipper domain"/>
    <property type="match status" value="1"/>
</dbReference>
<dbReference type="Gene3D" id="1.20.5.170">
    <property type="match status" value="1"/>
</dbReference>
<feature type="domain" description="BZIP" evidence="15">
    <location>
        <begin position="167"/>
        <end position="223"/>
    </location>
</feature>
<evidence type="ECO:0000256" key="1">
    <source>
        <dbReference type="ARBA" id="ARBA00006079"/>
    </source>
</evidence>
<sequence>MDLDEFLAVKDLCAGLSRTESDYSEDDVDQDHFNFIEEEDVSPGYDLSPHFDANNSSLASPGSGSTSDEGRGDSVCSSENTVPSASESPNPPDKNDNDKAPRKRKRKSVSQCADKETTPTRKRRRKGGNDARRGSTRGIIDEPAPDQTTAAPILRIARKSVDGTEKDDKYWERRRKNNQAAKRSRDLKRQKEIDVKQKAASLEEENRQLREEVKRLKDYLKSLGDKGQRASLAQAITLVETLHPLKYHQAQKLLSKTAKYLKNAPPLSNGQPCSFRIGLSGPPGGGKSTFIERFGGFLTKKNHRVAVLAVDPSSSTTGGSLLGDKTRMTELSRDPNAYIRPSPTSGTLGGVNRSTNEAILLCEAAGYDTILVETVGVGQSEIAVAHMVDMFVLLIPPAGGDELQAIKKGIVEMADIVLINKSDGDLIIPAQKIQTEYISALKLLRKKSREWNPPVLRISSYTGDGIEKAWENMQHFYNIMLQNGELEERRGKQHVIWMWNHIKEQIIGRFKANPEVQEELHHYEKLVADGVVTPGLAADVLLKIFTHSPPETE</sequence>
<proteinExistence type="inferred from homology"/>
<evidence type="ECO:0000256" key="6">
    <source>
        <dbReference type="ARBA" id="ARBA00023125"/>
    </source>
</evidence>
<dbReference type="GO" id="GO:0005737">
    <property type="term" value="C:cytoplasm"/>
    <property type="evidence" value="ECO:0007669"/>
    <property type="project" value="TreeGrafter"/>
</dbReference>
<comment type="similarity">
    <text evidence="1">Belongs to the bZIP family. NFIL3 subfamily.</text>
</comment>
<dbReference type="Proteomes" id="UP001249851">
    <property type="component" value="Unassembled WGS sequence"/>
</dbReference>
<keyword evidence="17" id="KW-1185">Reference proteome</keyword>
<keyword evidence="3" id="KW-0547">Nucleotide-binding</keyword>
<evidence type="ECO:0000256" key="10">
    <source>
        <dbReference type="ARBA" id="ARBA00048548"/>
    </source>
</evidence>
<dbReference type="GO" id="GO:0003924">
    <property type="term" value="F:GTPase activity"/>
    <property type="evidence" value="ECO:0007669"/>
    <property type="project" value="InterPro"/>
</dbReference>
<reference evidence="16" key="2">
    <citation type="journal article" date="2023" name="Science">
        <title>Genomic signatures of disease resistance in endangered staghorn corals.</title>
        <authorList>
            <person name="Vollmer S.V."/>
            <person name="Selwyn J.D."/>
            <person name="Despard B.A."/>
            <person name="Roesel C.L."/>
        </authorList>
    </citation>
    <scope>NUCLEOTIDE SEQUENCE</scope>
    <source>
        <strain evidence="16">K2</strain>
    </source>
</reference>
<feature type="region of interest" description="Disordered" evidence="14">
    <location>
        <begin position="17"/>
        <end position="192"/>
    </location>
</feature>
<dbReference type="CDD" id="cd14695">
    <property type="entry name" value="bZIP_HLF"/>
    <property type="match status" value="1"/>
</dbReference>
<dbReference type="AlphaFoldDB" id="A0AAD9PXH6"/>
<evidence type="ECO:0000313" key="17">
    <source>
        <dbReference type="Proteomes" id="UP001249851"/>
    </source>
</evidence>
<feature type="coiled-coil region" evidence="13">
    <location>
        <begin position="192"/>
        <end position="226"/>
    </location>
</feature>
<feature type="compositionally biased region" description="Basic and acidic residues" evidence="14">
    <location>
        <begin position="183"/>
        <end position="192"/>
    </location>
</feature>
<dbReference type="SUPFAM" id="SSF52540">
    <property type="entry name" value="P-loop containing nucleoside triphosphate hydrolases"/>
    <property type="match status" value="1"/>
</dbReference>
<keyword evidence="7" id="KW-0342">GTP-binding</keyword>
<feature type="compositionally biased region" description="Low complexity" evidence="14">
    <location>
        <begin position="53"/>
        <end position="67"/>
    </location>
</feature>
<accession>A0AAD9PXH6</accession>
<keyword evidence="8" id="KW-0804">Transcription</keyword>
<dbReference type="EMBL" id="JARQWQ010000105">
    <property type="protein sequence ID" value="KAK2550883.1"/>
    <property type="molecule type" value="Genomic_DNA"/>
</dbReference>